<dbReference type="PANTHER" id="PTHR30347">
    <property type="entry name" value="POTASSIUM CHANNEL RELATED"/>
    <property type="match status" value="1"/>
</dbReference>
<dbReference type="SUPFAM" id="SSF82861">
    <property type="entry name" value="Mechanosensitive channel protein MscS (YggB), transmembrane region"/>
    <property type="match status" value="1"/>
</dbReference>
<dbReference type="Pfam" id="PF00924">
    <property type="entry name" value="MS_channel_2nd"/>
    <property type="match status" value="1"/>
</dbReference>
<keyword evidence="11" id="KW-1185">Reference proteome</keyword>
<evidence type="ECO:0000256" key="5">
    <source>
        <dbReference type="ARBA" id="ARBA00022989"/>
    </source>
</evidence>
<dbReference type="PANTHER" id="PTHR30347:SF1">
    <property type="entry name" value="MECHANOSENSITIVE CHANNEL MSCK"/>
    <property type="match status" value="1"/>
</dbReference>
<feature type="transmembrane region" description="Helical" evidence="7">
    <location>
        <begin position="60"/>
        <end position="80"/>
    </location>
</feature>
<dbReference type="EMBL" id="JAAGNX010000001">
    <property type="protein sequence ID" value="NDV61690.1"/>
    <property type="molecule type" value="Genomic_DNA"/>
</dbReference>
<dbReference type="InterPro" id="IPR023408">
    <property type="entry name" value="MscS_beta-dom_sf"/>
</dbReference>
<dbReference type="InterPro" id="IPR006685">
    <property type="entry name" value="MscS_channel_2nd"/>
</dbReference>
<accession>A0A6B2M1T1</accession>
<gene>
    <name evidence="10" type="ORF">G0Q06_04435</name>
</gene>
<comment type="subcellular location">
    <subcellularLocation>
        <location evidence="1">Cell membrane</location>
        <topology evidence="1">Multi-pass membrane protein</topology>
    </subcellularLocation>
</comment>
<dbReference type="Gene3D" id="1.10.287.1260">
    <property type="match status" value="1"/>
</dbReference>
<evidence type="ECO:0000259" key="9">
    <source>
        <dbReference type="Pfam" id="PF21082"/>
    </source>
</evidence>
<evidence type="ECO:0000256" key="3">
    <source>
        <dbReference type="ARBA" id="ARBA00022475"/>
    </source>
</evidence>
<dbReference type="InterPro" id="IPR011066">
    <property type="entry name" value="MscS_channel_C_sf"/>
</dbReference>
<dbReference type="Proteomes" id="UP000478417">
    <property type="component" value="Unassembled WGS sequence"/>
</dbReference>
<dbReference type="AlphaFoldDB" id="A0A6B2M1T1"/>
<reference evidence="10 11" key="1">
    <citation type="submission" date="2020-02" db="EMBL/GenBank/DDBJ databases">
        <title>Albibacoteraceae fam. nov., the first described family within the subdivision 4 Verrucomicrobia.</title>
        <authorList>
            <person name="Xi F."/>
        </authorList>
    </citation>
    <scope>NUCLEOTIDE SEQUENCE [LARGE SCALE GENOMIC DNA]</scope>
    <source>
        <strain evidence="10 11">CK1056</strain>
    </source>
</reference>
<evidence type="ECO:0000313" key="10">
    <source>
        <dbReference type="EMBL" id="NDV61690.1"/>
    </source>
</evidence>
<evidence type="ECO:0000256" key="6">
    <source>
        <dbReference type="ARBA" id="ARBA00023136"/>
    </source>
</evidence>
<protein>
    <submittedName>
        <fullName evidence="10">Mechanosensitive ion channel</fullName>
    </submittedName>
</protein>
<name>A0A6B2M1T1_9BACT</name>
<feature type="transmembrane region" description="Helical" evidence="7">
    <location>
        <begin position="86"/>
        <end position="104"/>
    </location>
</feature>
<evidence type="ECO:0000256" key="7">
    <source>
        <dbReference type="SAM" id="Phobius"/>
    </source>
</evidence>
<evidence type="ECO:0000256" key="4">
    <source>
        <dbReference type="ARBA" id="ARBA00022692"/>
    </source>
</evidence>
<dbReference type="InterPro" id="IPR010920">
    <property type="entry name" value="LSM_dom_sf"/>
</dbReference>
<dbReference type="InterPro" id="IPR011014">
    <property type="entry name" value="MscS_channel_TM-2"/>
</dbReference>
<feature type="domain" description="Mechanosensitive ion channel MscS" evidence="8">
    <location>
        <begin position="106"/>
        <end position="173"/>
    </location>
</feature>
<dbReference type="Gene3D" id="3.30.70.100">
    <property type="match status" value="1"/>
</dbReference>
<keyword evidence="3" id="KW-1003">Cell membrane</keyword>
<organism evidence="10 11">
    <name type="scientific">Oceanipulchritudo coccoides</name>
    <dbReference type="NCBI Taxonomy" id="2706888"/>
    <lineage>
        <taxon>Bacteria</taxon>
        <taxon>Pseudomonadati</taxon>
        <taxon>Verrucomicrobiota</taxon>
        <taxon>Opitutia</taxon>
        <taxon>Puniceicoccales</taxon>
        <taxon>Oceanipulchritudinaceae</taxon>
        <taxon>Oceanipulchritudo</taxon>
    </lineage>
</organism>
<evidence type="ECO:0000256" key="2">
    <source>
        <dbReference type="ARBA" id="ARBA00008017"/>
    </source>
</evidence>
<dbReference type="SUPFAM" id="SSF50182">
    <property type="entry name" value="Sm-like ribonucleoproteins"/>
    <property type="match status" value="1"/>
</dbReference>
<dbReference type="GO" id="GO:0008381">
    <property type="term" value="F:mechanosensitive monoatomic ion channel activity"/>
    <property type="evidence" value="ECO:0007669"/>
    <property type="project" value="UniProtKB-ARBA"/>
</dbReference>
<dbReference type="Gene3D" id="2.30.30.60">
    <property type="match status" value="1"/>
</dbReference>
<proteinExistence type="inferred from homology"/>
<evidence type="ECO:0000259" key="8">
    <source>
        <dbReference type="Pfam" id="PF00924"/>
    </source>
</evidence>
<keyword evidence="6 7" id="KW-0472">Membrane</keyword>
<comment type="caution">
    <text evidence="10">The sequence shown here is derived from an EMBL/GenBank/DDBJ whole genome shotgun (WGS) entry which is preliminary data.</text>
</comment>
<dbReference type="InterPro" id="IPR052702">
    <property type="entry name" value="MscS-like_channel"/>
</dbReference>
<dbReference type="GO" id="GO:0005886">
    <property type="term" value="C:plasma membrane"/>
    <property type="evidence" value="ECO:0007669"/>
    <property type="project" value="UniProtKB-SubCell"/>
</dbReference>
<dbReference type="SUPFAM" id="SSF82689">
    <property type="entry name" value="Mechanosensitive channel protein MscS (YggB), C-terminal domain"/>
    <property type="match status" value="1"/>
</dbReference>
<comment type="similarity">
    <text evidence="2">Belongs to the MscS (TC 1.A.23) family.</text>
</comment>
<evidence type="ECO:0000313" key="11">
    <source>
        <dbReference type="Proteomes" id="UP000478417"/>
    </source>
</evidence>
<dbReference type="InterPro" id="IPR049278">
    <property type="entry name" value="MS_channel_C"/>
</dbReference>
<sequence length="292" mass="32528">MEGFWTGAIEVGSVSFTPVSVIFGTVLLIVALILQRVLYGILTRRFFPRFKIHPGLGNAYATLIGYTFLTLCFFLILPVTFNGLNWATLSVILGAISFGVGFGLRNIADNFVSGLIILLERPVRVGDRVTIDDVSGVVTSIRARSATIRTNDNIEVIVPNSRFISASVINWSHSDNRVRFRVPVGVHYNSDVFHVKEVLEKAVTDHPHVLSDPAPSAKFVEFGDSSLNFEVWVWTVEWTLRPSAFKSEINYIVWKALKDANIEIPYPQRDIYIKEIKSGSDILSPGDGKIDL</sequence>
<dbReference type="Pfam" id="PF21082">
    <property type="entry name" value="MS_channel_3rd"/>
    <property type="match status" value="1"/>
</dbReference>
<dbReference type="RefSeq" id="WP_163962841.1">
    <property type="nucleotide sequence ID" value="NZ_JAAGNX010000001.1"/>
</dbReference>
<keyword evidence="4 7" id="KW-0812">Transmembrane</keyword>
<feature type="transmembrane region" description="Helical" evidence="7">
    <location>
        <begin position="20"/>
        <end position="39"/>
    </location>
</feature>
<feature type="domain" description="Mechanosensitive ion channel MscS C-terminal" evidence="9">
    <location>
        <begin position="181"/>
        <end position="264"/>
    </location>
</feature>
<keyword evidence="5 7" id="KW-1133">Transmembrane helix</keyword>
<evidence type="ECO:0000256" key="1">
    <source>
        <dbReference type="ARBA" id="ARBA00004651"/>
    </source>
</evidence>